<feature type="transmembrane region" description="Helical" evidence="1">
    <location>
        <begin position="12"/>
        <end position="38"/>
    </location>
</feature>
<sequence>MSDYIDFDALGQALLFSLVAGVGLVVFFALGMVGWSLYEGRVDDVGPGETVTVASKPAGLALSVVSFAVVLSGVAIGIFAIFDKG</sequence>
<evidence type="ECO:0008006" key="4">
    <source>
        <dbReference type="Google" id="ProtNLM"/>
    </source>
</evidence>
<keyword evidence="1" id="KW-1133">Transmembrane helix</keyword>
<name>A0ABW8AMS2_9ACTN</name>
<evidence type="ECO:0000313" key="3">
    <source>
        <dbReference type="Proteomes" id="UP001612915"/>
    </source>
</evidence>
<accession>A0ABW8AMS2</accession>
<reference evidence="2 3" key="1">
    <citation type="submission" date="2024-10" db="EMBL/GenBank/DDBJ databases">
        <title>The Natural Products Discovery Center: Release of the First 8490 Sequenced Strains for Exploring Actinobacteria Biosynthetic Diversity.</title>
        <authorList>
            <person name="Kalkreuter E."/>
            <person name="Kautsar S.A."/>
            <person name="Yang D."/>
            <person name="Bader C.D."/>
            <person name="Teijaro C.N."/>
            <person name="Fluegel L."/>
            <person name="Davis C.M."/>
            <person name="Simpson J.R."/>
            <person name="Lauterbach L."/>
            <person name="Steele A.D."/>
            <person name="Gui C."/>
            <person name="Meng S."/>
            <person name="Li G."/>
            <person name="Viehrig K."/>
            <person name="Ye F."/>
            <person name="Su P."/>
            <person name="Kiefer A.F."/>
            <person name="Nichols A."/>
            <person name="Cepeda A.J."/>
            <person name="Yan W."/>
            <person name="Fan B."/>
            <person name="Jiang Y."/>
            <person name="Adhikari A."/>
            <person name="Zheng C.-J."/>
            <person name="Schuster L."/>
            <person name="Cowan T.M."/>
            <person name="Smanski M.J."/>
            <person name="Chevrette M.G."/>
            <person name="De Carvalho L.P.S."/>
            <person name="Shen B."/>
        </authorList>
    </citation>
    <scope>NUCLEOTIDE SEQUENCE [LARGE SCALE GENOMIC DNA]</scope>
    <source>
        <strain evidence="2 3">NPDC049639</strain>
    </source>
</reference>
<organism evidence="2 3">
    <name type="scientific">Spongisporangium articulatum</name>
    <dbReference type="NCBI Taxonomy" id="3362603"/>
    <lineage>
        <taxon>Bacteria</taxon>
        <taxon>Bacillati</taxon>
        <taxon>Actinomycetota</taxon>
        <taxon>Actinomycetes</taxon>
        <taxon>Kineosporiales</taxon>
        <taxon>Kineosporiaceae</taxon>
        <taxon>Spongisporangium</taxon>
    </lineage>
</organism>
<keyword evidence="1" id="KW-0472">Membrane</keyword>
<feature type="transmembrane region" description="Helical" evidence="1">
    <location>
        <begin position="58"/>
        <end position="82"/>
    </location>
</feature>
<keyword evidence="3" id="KW-1185">Reference proteome</keyword>
<keyword evidence="1" id="KW-0812">Transmembrane</keyword>
<dbReference type="Proteomes" id="UP001612915">
    <property type="component" value="Unassembled WGS sequence"/>
</dbReference>
<dbReference type="EMBL" id="JBITLV010000002">
    <property type="protein sequence ID" value="MFI7587257.1"/>
    <property type="molecule type" value="Genomic_DNA"/>
</dbReference>
<comment type="caution">
    <text evidence="2">The sequence shown here is derived from an EMBL/GenBank/DDBJ whole genome shotgun (WGS) entry which is preliminary data.</text>
</comment>
<proteinExistence type="predicted"/>
<protein>
    <recommendedName>
        <fullName evidence="4">Cox cluster protein</fullName>
    </recommendedName>
</protein>
<evidence type="ECO:0000256" key="1">
    <source>
        <dbReference type="SAM" id="Phobius"/>
    </source>
</evidence>
<gene>
    <name evidence="2" type="ORF">ACIB24_09305</name>
</gene>
<evidence type="ECO:0000313" key="2">
    <source>
        <dbReference type="EMBL" id="MFI7587257.1"/>
    </source>
</evidence>
<dbReference type="RefSeq" id="WP_398278518.1">
    <property type="nucleotide sequence ID" value="NZ_JBITLV010000002.1"/>
</dbReference>